<protein>
    <submittedName>
        <fullName evidence="1">Uncharacterized protein</fullName>
    </submittedName>
</protein>
<name>A0ABY8WD11_9ACTN</name>
<accession>A0ABY8WD11</accession>
<sequence>MTMTTGELSTTVDWTVLDIDGVTDVARSAAIRVAAQYKHTAEYDDLYQEALIRLAEDAEIVRDYLADLGKGLGMLHHRLWCDLVDMVKTDANRRTRHVSYEQIRAEAA</sequence>
<dbReference type="Proteomes" id="UP001240150">
    <property type="component" value="Chromosome"/>
</dbReference>
<proteinExistence type="predicted"/>
<keyword evidence="2" id="KW-1185">Reference proteome</keyword>
<organism evidence="1 2">
    <name type="scientific">Actinoplanes oblitus</name>
    <dbReference type="NCBI Taxonomy" id="3040509"/>
    <lineage>
        <taxon>Bacteria</taxon>
        <taxon>Bacillati</taxon>
        <taxon>Actinomycetota</taxon>
        <taxon>Actinomycetes</taxon>
        <taxon>Micromonosporales</taxon>
        <taxon>Micromonosporaceae</taxon>
        <taxon>Actinoplanes</taxon>
    </lineage>
</organism>
<gene>
    <name evidence="1" type="ORF">ACTOB_007879</name>
</gene>
<reference evidence="1 2" key="1">
    <citation type="submission" date="2023-06" db="EMBL/GenBank/DDBJ databases">
        <authorList>
            <person name="Yushchuk O."/>
            <person name="Binda E."/>
            <person name="Ruckert-Reed C."/>
            <person name="Fedorenko V."/>
            <person name="Kalinowski J."/>
            <person name="Marinelli F."/>
        </authorList>
    </citation>
    <scope>NUCLEOTIDE SEQUENCE [LARGE SCALE GENOMIC DNA]</scope>
    <source>
        <strain evidence="1 2">NRRL 3884</strain>
    </source>
</reference>
<evidence type="ECO:0000313" key="2">
    <source>
        <dbReference type="Proteomes" id="UP001240150"/>
    </source>
</evidence>
<dbReference type="EMBL" id="CP126980">
    <property type="protein sequence ID" value="WIM95749.1"/>
    <property type="molecule type" value="Genomic_DNA"/>
</dbReference>
<dbReference type="RefSeq" id="WP_284917061.1">
    <property type="nucleotide sequence ID" value="NZ_CP126980.1"/>
</dbReference>
<evidence type="ECO:0000313" key="1">
    <source>
        <dbReference type="EMBL" id="WIM95749.1"/>
    </source>
</evidence>